<gene>
    <name evidence="4" type="ORF">ABFY20_01535</name>
</gene>
<sequence length="477" mass="51191">MTEGRPNVLWIMADELRADALSCYGNAHPEVRTPNMDALAASGVLFERAFASSPVCVPARQAMLSGVSPLISGVVNNEGYTPAGFEPPEMFPEIFAAAGWSTASYGKEHLPGGRSPWQLDDHTGSGMPELLAVARAHGVPMRRSPGIGHVYDAVLPAGAATGSEVITESVITALAASESPFLLRASYVQPHKPMVVPEPWASRYEGVEFDVPRDPDAAQNEFEREWGRLTRGAELSDDELQLSFQRYHGCVAWLDDQVGRILEALDLAGLRESTIVVLGTDHGASLGEHGILAKHTFAPESHRVPLIISWPGTLPAGQRRGDLAVSEDLATTVLGLAGLPRASTMTGRDLFADPAPDTVLSVIGYGEPSSRAFPNRDEGGWRDGRGWPQRVCARTVRYRFDATTRRAGEPVSVDEAGAFLADTVLDPNERVNRIHDPSYSDVAEALAETVSTAAARLPVGVVDADDFDRTRGRTGAV</sequence>
<dbReference type="GO" id="GO:0008484">
    <property type="term" value="F:sulfuric ester hydrolase activity"/>
    <property type="evidence" value="ECO:0007669"/>
    <property type="project" value="TreeGrafter"/>
</dbReference>
<evidence type="ECO:0000259" key="3">
    <source>
        <dbReference type="Pfam" id="PF00884"/>
    </source>
</evidence>
<dbReference type="CDD" id="cd16153">
    <property type="entry name" value="sulfatase_like"/>
    <property type="match status" value="1"/>
</dbReference>
<evidence type="ECO:0000256" key="2">
    <source>
        <dbReference type="ARBA" id="ARBA00022801"/>
    </source>
</evidence>
<evidence type="ECO:0000256" key="1">
    <source>
        <dbReference type="ARBA" id="ARBA00022723"/>
    </source>
</evidence>
<dbReference type="GO" id="GO:0005737">
    <property type="term" value="C:cytoplasm"/>
    <property type="evidence" value="ECO:0007669"/>
    <property type="project" value="TreeGrafter"/>
</dbReference>
<dbReference type="Gene3D" id="3.40.720.10">
    <property type="entry name" value="Alkaline Phosphatase, subunit A"/>
    <property type="match status" value="1"/>
</dbReference>
<dbReference type="InterPro" id="IPR000917">
    <property type="entry name" value="Sulfatase_N"/>
</dbReference>
<protein>
    <submittedName>
        <fullName evidence="4">Sulfatase-like hydrolase/transferase</fullName>
    </submittedName>
</protein>
<dbReference type="RefSeq" id="WP_368498189.1">
    <property type="nucleotide sequence ID" value="NZ_CP162511.1"/>
</dbReference>
<dbReference type="InterPro" id="IPR017850">
    <property type="entry name" value="Alkaline_phosphatase_core_sf"/>
</dbReference>
<proteinExistence type="predicted"/>
<keyword evidence="2 4" id="KW-0378">Hydrolase</keyword>
<dbReference type="PANTHER" id="PTHR45953:SF1">
    <property type="entry name" value="IDURONATE 2-SULFATASE"/>
    <property type="match status" value="1"/>
</dbReference>
<dbReference type="AlphaFoldDB" id="A0AB39BHC6"/>
<dbReference type="Pfam" id="PF00884">
    <property type="entry name" value="Sulfatase"/>
    <property type="match status" value="1"/>
</dbReference>
<keyword evidence="1" id="KW-0479">Metal-binding</keyword>
<accession>A0AB39BHC6</accession>
<evidence type="ECO:0000313" key="4">
    <source>
        <dbReference type="EMBL" id="XDI05801.1"/>
    </source>
</evidence>
<organism evidence="4">
    <name type="scientific">Herbiconiux sp. A18JL235</name>
    <dbReference type="NCBI Taxonomy" id="3152363"/>
    <lineage>
        <taxon>Bacteria</taxon>
        <taxon>Bacillati</taxon>
        <taxon>Actinomycetota</taxon>
        <taxon>Actinomycetes</taxon>
        <taxon>Micrococcales</taxon>
        <taxon>Microbacteriaceae</taxon>
        <taxon>Herbiconiux</taxon>
    </lineage>
</organism>
<dbReference type="SUPFAM" id="SSF53649">
    <property type="entry name" value="Alkaline phosphatase-like"/>
    <property type="match status" value="1"/>
</dbReference>
<dbReference type="PANTHER" id="PTHR45953">
    <property type="entry name" value="IDURONATE 2-SULFATASE"/>
    <property type="match status" value="1"/>
</dbReference>
<reference evidence="4" key="1">
    <citation type="submission" date="2024-05" db="EMBL/GenBank/DDBJ databases">
        <title>Herbiconiux sp. A18JL235.</title>
        <authorList>
            <person name="Zhang G."/>
        </authorList>
    </citation>
    <scope>NUCLEOTIDE SEQUENCE</scope>
    <source>
        <strain evidence="4">A18JL235</strain>
    </source>
</reference>
<dbReference type="EMBL" id="CP162511">
    <property type="protein sequence ID" value="XDI05801.1"/>
    <property type="molecule type" value="Genomic_DNA"/>
</dbReference>
<feature type="domain" description="Sulfatase N-terminal" evidence="3">
    <location>
        <begin position="6"/>
        <end position="338"/>
    </location>
</feature>
<dbReference type="GO" id="GO:0046872">
    <property type="term" value="F:metal ion binding"/>
    <property type="evidence" value="ECO:0007669"/>
    <property type="project" value="UniProtKB-KW"/>
</dbReference>
<name>A0AB39BHC6_9MICO</name>